<evidence type="ECO:0000313" key="2">
    <source>
        <dbReference type="Proteomes" id="UP000257109"/>
    </source>
</evidence>
<sequence>MSKAREGYPGFGGHDLKVETILPKQLDNRLNQPTIKQFLRKPGFAKQMEGHVKAQILVDFIAKLTPTGEVEQPSKG</sequence>
<reference evidence="1" key="1">
    <citation type="submission" date="2018-05" db="EMBL/GenBank/DDBJ databases">
        <title>Draft genome of Mucuna pruriens seed.</title>
        <authorList>
            <person name="Nnadi N.E."/>
            <person name="Vos R."/>
            <person name="Hasami M.H."/>
            <person name="Devisetty U.K."/>
            <person name="Aguiy J.C."/>
        </authorList>
    </citation>
    <scope>NUCLEOTIDE SEQUENCE [LARGE SCALE GENOMIC DNA]</scope>
    <source>
        <strain evidence="1">JCA_2017</strain>
    </source>
</reference>
<dbReference type="InterPro" id="IPR027405">
    <property type="entry name" value="YidB-like"/>
</dbReference>
<keyword evidence="2" id="KW-1185">Reference proteome</keyword>
<dbReference type="EMBL" id="QJKJ01010523">
    <property type="protein sequence ID" value="RDX73441.1"/>
    <property type="molecule type" value="Genomic_DNA"/>
</dbReference>
<accession>A0A371F592</accession>
<organism evidence="1 2">
    <name type="scientific">Mucuna pruriens</name>
    <name type="common">Velvet bean</name>
    <name type="synonym">Dolichos pruriens</name>
    <dbReference type="NCBI Taxonomy" id="157652"/>
    <lineage>
        <taxon>Eukaryota</taxon>
        <taxon>Viridiplantae</taxon>
        <taxon>Streptophyta</taxon>
        <taxon>Embryophyta</taxon>
        <taxon>Tracheophyta</taxon>
        <taxon>Spermatophyta</taxon>
        <taxon>Magnoliopsida</taxon>
        <taxon>eudicotyledons</taxon>
        <taxon>Gunneridae</taxon>
        <taxon>Pentapetalae</taxon>
        <taxon>rosids</taxon>
        <taxon>fabids</taxon>
        <taxon>Fabales</taxon>
        <taxon>Fabaceae</taxon>
        <taxon>Papilionoideae</taxon>
        <taxon>50 kb inversion clade</taxon>
        <taxon>NPAAA clade</taxon>
        <taxon>indigoferoid/millettioid clade</taxon>
        <taxon>Phaseoleae</taxon>
        <taxon>Mucuna</taxon>
    </lineage>
</organism>
<protein>
    <submittedName>
        <fullName evidence="1">Uncharacterized protein</fullName>
    </submittedName>
</protein>
<gene>
    <name evidence="1" type="ORF">CR513_46954</name>
</gene>
<dbReference type="SUPFAM" id="SSF140804">
    <property type="entry name" value="YidB-like"/>
    <property type="match status" value="1"/>
</dbReference>
<proteinExistence type="predicted"/>
<comment type="caution">
    <text evidence="1">The sequence shown here is derived from an EMBL/GenBank/DDBJ whole genome shotgun (WGS) entry which is preliminary data.</text>
</comment>
<name>A0A371F592_MUCPR</name>
<feature type="non-terminal residue" evidence="1">
    <location>
        <position position="1"/>
    </location>
</feature>
<evidence type="ECO:0000313" key="1">
    <source>
        <dbReference type="EMBL" id="RDX73441.1"/>
    </source>
</evidence>
<dbReference type="AlphaFoldDB" id="A0A371F592"/>
<dbReference type="Proteomes" id="UP000257109">
    <property type="component" value="Unassembled WGS sequence"/>
</dbReference>